<feature type="chain" id="PRO_5009582352" description="DUF5667 domain-containing protein" evidence="1">
    <location>
        <begin position="21"/>
        <end position="242"/>
    </location>
</feature>
<evidence type="ECO:0000313" key="3">
    <source>
        <dbReference type="Proteomes" id="UP000178495"/>
    </source>
</evidence>
<sequence>MFKNIISLFFVFALALPAGAQTRSVVATSTRDAVQQFKQTVSSTRANFQIMMEQSRLQFQESMDAARTQLQTRLGEHRQALQTQLQKIRDERKRTSVQNIDDQMNDLNKRRLEHYTNVLDHLVTVLDRIASRADKAATRGADISAVRTAIDAARVAIDAARAAIASQTAKVYNITISDDTTLKNDVGKARRALQADLKIVHEKVKAAYEAARNAATTLAQIPRVDEATSTIPIATSSTSTVQ</sequence>
<evidence type="ECO:0000313" key="2">
    <source>
        <dbReference type="EMBL" id="OGZ00908.1"/>
    </source>
</evidence>
<dbReference type="Proteomes" id="UP000178495">
    <property type="component" value="Unassembled WGS sequence"/>
</dbReference>
<dbReference type="AlphaFoldDB" id="A0A1G2CKG1"/>
<comment type="caution">
    <text evidence="2">The sequence shown here is derived from an EMBL/GenBank/DDBJ whole genome shotgun (WGS) entry which is preliminary data.</text>
</comment>
<dbReference type="EMBL" id="MHLC01000025">
    <property type="protein sequence ID" value="OGZ00908.1"/>
    <property type="molecule type" value="Genomic_DNA"/>
</dbReference>
<name>A0A1G2CKG1_9BACT</name>
<organism evidence="2 3">
    <name type="scientific">Candidatus Liptonbacteria bacterium RIFCSPLOWO2_01_FULL_56_20</name>
    <dbReference type="NCBI Taxonomy" id="1798652"/>
    <lineage>
        <taxon>Bacteria</taxon>
        <taxon>Candidatus Liptoniibacteriota</taxon>
    </lineage>
</organism>
<reference evidence="2 3" key="1">
    <citation type="journal article" date="2016" name="Nat. Commun.">
        <title>Thousands of microbial genomes shed light on interconnected biogeochemical processes in an aquifer system.</title>
        <authorList>
            <person name="Anantharaman K."/>
            <person name="Brown C.T."/>
            <person name="Hug L.A."/>
            <person name="Sharon I."/>
            <person name="Castelle C.J."/>
            <person name="Probst A.J."/>
            <person name="Thomas B.C."/>
            <person name="Singh A."/>
            <person name="Wilkins M.J."/>
            <person name="Karaoz U."/>
            <person name="Brodie E.L."/>
            <person name="Williams K.H."/>
            <person name="Hubbard S.S."/>
            <person name="Banfield J.F."/>
        </authorList>
    </citation>
    <scope>NUCLEOTIDE SEQUENCE [LARGE SCALE GENOMIC DNA]</scope>
</reference>
<protein>
    <recommendedName>
        <fullName evidence="4">DUF5667 domain-containing protein</fullName>
    </recommendedName>
</protein>
<dbReference type="STRING" id="1798652.A3A43_01845"/>
<proteinExistence type="predicted"/>
<dbReference type="SUPFAM" id="SSF58113">
    <property type="entry name" value="Apolipoprotein A-I"/>
    <property type="match status" value="1"/>
</dbReference>
<keyword evidence="1" id="KW-0732">Signal</keyword>
<evidence type="ECO:0008006" key="4">
    <source>
        <dbReference type="Google" id="ProtNLM"/>
    </source>
</evidence>
<accession>A0A1G2CKG1</accession>
<evidence type="ECO:0000256" key="1">
    <source>
        <dbReference type="SAM" id="SignalP"/>
    </source>
</evidence>
<feature type="signal peptide" evidence="1">
    <location>
        <begin position="1"/>
        <end position="20"/>
    </location>
</feature>
<gene>
    <name evidence="2" type="ORF">A3A43_01845</name>
</gene>